<keyword evidence="5" id="KW-1185">Reference proteome</keyword>
<evidence type="ECO:0000313" key="5">
    <source>
        <dbReference type="Proteomes" id="UP001499924"/>
    </source>
</evidence>
<evidence type="ECO:0000259" key="3">
    <source>
        <dbReference type="Pfam" id="PF14040"/>
    </source>
</evidence>
<feature type="region of interest" description="Disordered" evidence="1">
    <location>
        <begin position="305"/>
        <end position="324"/>
    </location>
</feature>
<organism evidence="4 5">
    <name type="scientific">Blastococcus jejuensis</name>
    <dbReference type="NCBI Taxonomy" id="351224"/>
    <lineage>
        <taxon>Bacteria</taxon>
        <taxon>Bacillati</taxon>
        <taxon>Actinomycetota</taxon>
        <taxon>Actinomycetes</taxon>
        <taxon>Geodermatophilales</taxon>
        <taxon>Geodermatophilaceae</taxon>
        <taxon>Blastococcus</taxon>
    </lineage>
</organism>
<evidence type="ECO:0000256" key="2">
    <source>
        <dbReference type="SAM" id="SignalP"/>
    </source>
</evidence>
<name>A0ABP6P3G1_9ACTN</name>
<dbReference type="Pfam" id="PF14040">
    <property type="entry name" value="DNase_NucA_NucB"/>
    <property type="match status" value="1"/>
</dbReference>
<dbReference type="Proteomes" id="UP001499924">
    <property type="component" value="Unassembled WGS sequence"/>
</dbReference>
<gene>
    <name evidence="4" type="ORF">GCM10010531_18680</name>
</gene>
<proteinExistence type="predicted"/>
<dbReference type="InterPro" id="IPR029476">
    <property type="entry name" value="DNase_NucA_NucB"/>
</dbReference>
<protein>
    <recommendedName>
        <fullName evidence="3">Deoxyribonuclease NucA/NucB domain-containing protein</fullName>
    </recommendedName>
</protein>
<dbReference type="EMBL" id="BAAAVV010000003">
    <property type="protein sequence ID" value="GAA3166333.1"/>
    <property type="molecule type" value="Genomic_DNA"/>
</dbReference>
<feature type="domain" description="Deoxyribonuclease NucA/NucB" evidence="3">
    <location>
        <begin position="304"/>
        <end position="399"/>
    </location>
</feature>
<comment type="caution">
    <text evidence="4">The sequence shown here is derived from an EMBL/GenBank/DDBJ whole genome shotgun (WGS) entry which is preliminary data.</text>
</comment>
<feature type="chain" id="PRO_5045120404" description="Deoxyribonuclease NucA/NucB domain-containing protein" evidence="2">
    <location>
        <begin position="19"/>
        <end position="403"/>
    </location>
</feature>
<sequence length="403" mass="41955">MAVLLVLLSPFAAPSTSAAPVDPAVPAPIALDPGVEAVRVPMVAWSTCSDVPALIADAIQAGRDLAACITAEPGVALPKTTAGGPIPPPSNCGTQGYYTMTRFWMCGVWLNRLNFIDTRTGAIVGTLEYGVVDYIYSSNTSVNFMHQVQWDFHAATGVGQTLPQTISGRASCTGNCYVNTLDFPSQPATVGRQAYATALNTTTATTSGAIAHSSATTYYHFTGSNGTSTEGSITAPRIRCDNAMPGTINTGCAFDQFVPTMQYSRSGSRAQVAAHIQQAQASGLPGSASARSFLHRLTNSTLTTKNGSTACGSPPPAPLAPAGSSCDEYPFRSTYEGAYTGGGTARTQAGCYYVIVNPSTGSSGYSICSVNLDQNRNAGADLGGFYTRNRVINADPFMVEITP</sequence>
<evidence type="ECO:0000256" key="1">
    <source>
        <dbReference type="SAM" id="MobiDB-lite"/>
    </source>
</evidence>
<reference evidence="5" key="1">
    <citation type="journal article" date="2019" name="Int. J. Syst. Evol. Microbiol.">
        <title>The Global Catalogue of Microorganisms (GCM) 10K type strain sequencing project: providing services to taxonomists for standard genome sequencing and annotation.</title>
        <authorList>
            <consortium name="The Broad Institute Genomics Platform"/>
            <consortium name="The Broad Institute Genome Sequencing Center for Infectious Disease"/>
            <person name="Wu L."/>
            <person name="Ma J."/>
        </authorList>
    </citation>
    <scope>NUCLEOTIDE SEQUENCE [LARGE SCALE GENOMIC DNA]</scope>
    <source>
        <strain evidence="5">JCM 15614</strain>
    </source>
</reference>
<accession>A0ABP6P3G1</accession>
<evidence type="ECO:0000313" key="4">
    <source>
        <dbReference type="EMBL" id="GAA3166333.1"/>
    </source>
</evidence>
<keyword evidence="2" id="KW-0732">Signal</keyword>
<feature type="signal peptide" evidence="2">
    <location>
        <begin position="1"/>
        <end position="18"/>
    </location>
</feature>
<dbReference type="RefSeq" id="WP_344688535.1">
    <property type="nucleotide sequence ID" value="NZ_BAAAVV010000003.1"/>
</dbReference>